<dbReference type="PANTHER" id="PTHR12603">
    <property type="entry name" value="CCR4-NOT TRANSCRIPTION COMPLEX RELATED"/>
    <property type="match status" value="1"/>
</dbReference>
<dbReference type="Gene3D" id="3.30.70.330">
    <property type="match status" value="1"/>
</dbReference>
<gene>
    <name evidence="5" type="primary">NOT4</name>
    <name evidence="5" type="ORF">HERIO_1098</name>
</gene>
<sequence>MFKSDKINEMIFTPSLFQMREKTQLFEKDIICSDLRIIKRNLVYVSGITNEYANTNLFSSFRFFGKFGNIKKLIVNTRIRLNESIHLIYITYIGEVEAKRCIRETDGSILGGKVIRCTYGTSKYCTFFLKGVPCQNTDCMYLHEFAAKEDILSKEDLGHMRTELHDFETINHGKVVLGLDDKYEFLDELLRYKKEASFEPPSRITFKPLYLENEIPEE</sequence>
<dbReference type="PROSITE" id="PS50103">
    <property type="entry name" value="ZF_C3H1"/>
    <property type="match status" value="1"/>
</dbReference>
<dbReference type="GO" id="GO:0004842">
    <property type="term" value="F:ubiquitin-protein transferase activity"/>
    <property type="evidence" value="ECO:0007669"/>
    <property type="project" value="InterPro"/>
</dbReference>
<dbReference type="GO" id="GO:0016567">
    <property type="term" value="P:protein ubiquitination"/>
    <property type="evidence" value="ECO:0007669"/>
    <property type="project" value="TreeGrafter"/>
</dbReference>
<organism evidence="5 6">
    <name type="scientific">Hepatospora eriocheir</name>
    <dbReference type="NCBI Taxonomy" id="1081669"/>
    <lineage>
        <taxon>Eukaryota</taxon>
        <taxon>Fungi</taxon>
        <taxon>Fungi incertae sedis</taxon>
        <taxon>Microsporidia</taxon>
        <taxon>Hepatosporidae</taxon>
        <taxon>Hepatospora</taxon>
    </lineage>
</organism>
<dbReference type="InterPro" id="IPR000571">
    <property type="entry name" value="Znf_CCCH"/>
</dbReference>
<keyword evidence="1" id="KW-0694">RNA-binding</keyword>
<dbReference type="GO" id="GO:0003723">
    <property type="term" value="F:RNA binding"/>
    <property type="evidence" value="ECO:0007669"/>
    <property type="project" value="UniProtKB-UniRule"/>
</dbReference>
<keyword evidence="2" id="KW-0479">Metal-binding</keyword>
<evidence type="ECO:0000256" key="1">
    <source>
        <dbReference type="PROSITE-ProRule" id="PRU00176"/>
    </source>
</evidence>
<evidence type="ECO:0000259" key="3">
    <source>
        <dbReference type="PROSITE" id="PS50102"/>
    </source>
</evidence>
<dbReference type="InterPro" id="IPR039780">
    <property type="entry name" value="Mot2"/>
</dbReference>
<dbReference type="PROSITE" id="PS50102">
    <property type="entry name" value="RRM"/>
    <property type="match status" value="1"/>
</dbReference>
<proteinExistence type="predicted"/>
<feature type="zinc finger region" description="C3H1-type" evidence="2">
    <location>
        <begin position="119"/>
        <end position="146"/>
    </location>
</feature>
<evidence type="ECO:0000256" key="2">
    <source>
        <dbReference type="PROSITE-ProRule" id="PRU00723"/>
    </source>
</evidence>
<keyword evidence="2" id="KW-0863">Zinc-finger</keyword>
<dbReference type="Pfam" id="PF00076">
    <property type="entry name" value="RRM_1"/>
    <property type="match status" value="1"/>
</dbReference>
<dbReference type="VEuPathDB" id="MicrosporidiaDB:A0H76_164"/>
<dbReference type="PANTHER" id="PTHR12603:SF0">
    <property type="entry name" value="CCR4-NOT TRANSCRIPTION COMPLEX SUBUNIT 4"/>
    <property type="match status" value="1"/>
</dbReference>
<dbReference type="InterPro" id="IPR012677">
    <property type="entry name" value="Nucleotide-bd_a/b_plait_sf"/>
</dbReference>
<accession>A0A1X0QBE0</accession>
<name>A0A1X0QBE0_9MICR</name>
<evidence type="ECO:0000313" key="5">
    <source>
        <dbReference type="EMBL" id="ORD97015.1"/>
    </source>
</evidence>
<dbReference type="GO" id="GO:0008270">
    <property type="term" value="F:zinc ion binding"/>
    <property type="evidence" value="ECO:0007669"/>
    <property type="project" value="UniProtKB-KW"/>
</dbReference>
<dbReference type="SMART" id="SM00361">
    <property type="entry name" value="RRM_1"/>
    <property type="match status" value="1"/>
</dbReference>
<dbReference type="OrthoDB" id="1923159at2759"/>
<dbReference type="InterPro" id="IPR003954">
    <property type="entry name" value="RRM_euk-type"/>
</dbReference>
<feature type="domain" description="C3H1-type" evidence="4">
    <location>
        <begin position="119"/>
        <end position="146"/>
    </location>
</feature>
<comment type="caution">
    <text evidence="5">The sequence shown here is derived from an EMBL/GenBank/DDBJ whole genome shotgun (WGS) entry which is preliminary data.</text>
</comment>
<evidence type="ECO:0000259" key="4">
    <source>
        <dbReference type="PROSITE" id="PS50103"/>
    </source>
</evidence>
<dbReference type="Proteomes" id="UP000192356">
    <property type="component" value="Unassembled WGS sequence"/>
</dbReference>
<dbReference type="InterPro" id="IPR035979">
    <property type="entry name" value="RBD_domain_sf"/>
</dbReference>
<feature type="domain" description="RRM" evidence="3">
    <location>
        <begin position="41"/>
        <end position="122"/>
    </location>
</feature>
<dbReference type="EMBL" id="LVKB01000047">
    <property type="protein sequence ID" value="ORD97015.1"/>
    <property type="molecule type" value="Genomic_DNA"/>
</dbReference>
<keyword evidence="6" id="KW-1185">Reference proteome</keyword>
<dbReference type="InterPro" id="IPR000504">
    <property type="entry name" value="RRM_dom"/>
</dbReference>
<dbReference type="GO" id="GO:0030014">
    <property type="term" value="C:CCR4-NOT complex"/>
    <property type="evidence" value="ECO:0007669"/>
    <property type="project" value="InterPro"/>
</dbReference>
<dbReference type="VEuPathDB" id="MicrosporidiaDB:HERIO_1098"/>
<dbReference type="AlphaFoldDB" id="A0A1X0QBE0"/>
<keyword evidence="2" id="KW-0862">Zinc</keyword>
<evidence type="ECO:0000313" key="6">
    <source>
        <dbReference type="Proteomes" id="UP000192356"/>
    </source>
</evidence>
<dbReference type="SUPFAM" id="SSF54928">
    <property type="entry name" value="RNA-binding domain, RBD"/>
    <property type="match status" value="1"/>
</dbReference>
<reference evidence="5 6" key="1">
    <citation type="journal article" date="2017" name="Environ. Microbiol.">
        <title>Decay of the glycolytic pathway and adaptation to intranuclear parasitism within Enterocytozoonidae microsporidia.</title>
        <authorList>
            <person name="Wiredu Boakye D."/>
            <person name="Jaroenlak P."/>
            <person name="Prachumwat A."/>
            <person name="Williams T.A."/>
            <person name="Bateman K.S."/>
            <person name="Itsathitphaisarn O."/>
            <person name="Sritunyalucksana K."/>
            <person name="Paszkiewicz K.H."/>
            <person name="Moore K.A."/>
            <person name="Stentiford G.D."/>
            <person name="Williams B.A."/>
        </authorList>
    </citation>
    <scope>NUCLEOTIDE SEQUENCE [LARGE SCALE GENOMIC DNA]</scope>
    <source>
        <strain evidence="5 6">GB1</strain>
    </source>
</reference>
<protein>
    <submittedName>
        <fullName evidence="5">NOT4</fullName>
    </submittedName>
</protein>